<feature type="compositionally biased region" description="Low complexity" evidence="1">
    <location>
        <begin position="173"/>
        <end position="185"/>
    </location>
</feature>
<dbReference type="RefSeq" id="XP_959697.3">
    <property type="nucleotide sequence ID" value="XM_954604.3"/>
</dbReference>
<dbReference type="InParanoid" id="Q7S4L4"/>
<proteinExistence type="predicted"/>
<protein>
    <submittedName>
        <fullName evidence="2">Uncharacterized protein</fullName>
    </submittedName>
</protein>
<gene>
    <name evidence="2" type="ORF">NCU09586</name>
</gene>
<organism evidence="2 3">
    <name type="scientific">Neurospora crassa (strain ATCC 24698 / 74-OR23-1A / CBS 708.71 / DSM 1257 / FGSC 987)</name>
    <dbReference type="NCBI Taxonomy" id="367110"/>
    <lineage>
        <taxon>Eukaryota</taxon>
        <taxon>Fungi</taxon>
        <taxon>Dikarya</taxon>
        <taxon>Ascomycota</taxon>
        <taxon>Pezizomycotina</taxon>
        <taxon>Sordariomycetes</taxon>
        <taxon>Sordariomycetidae</taxon>
        <taxon>Sordariales</taxon>
        <taxon>Sordariaceae</taxon>
        <taxon>Neurospora</taxon>
    </lineage>
</organism>
<dbReference type="OrthoDB" id="10381770at2759"/>
<feature type="compositionally biased region" description="Basic residues" evidence="1">
    <location>
        <begin position="206"/>
        <end position="215"/>
    </location>
</feature>
<dbReference type="Proteomes" id="UP000001805">
    <property type="component" value="Chromosome 7, Linkage Group VII"/>
</dbReference>
<evidence type="ECO:0000313" key="2">
    <source>
        <dbReference type="EMBL" id="EAA30461.3"/>
    </source>
</evidence>
<feature type="compositionally biased region" description="Low complexity" evidence="1">
    <location>
        <begin position="219"/>
        <end position="230"/>
    </location>
</feature>
<dbReference type="GeneID" id="3875844"/>
<feature type="compositionally biased region" description="Low complexity" evidence="1">
    <location>
        <begin position="249"/>
        <end position="262"/>
    </location>
</feature>
<feature type="region of interest" description="Disordered" evidence="1">
    <location>
        <begin position="173"/>
        <end position="270"/>
    </location>
</feature>
<keyword evidence="3" id="KW-1185">Reference proteome</keyword>
<evidence type="ECO:0000313" key="3">
    <source>
        <dbReference type="Proteomes" id="UP000001805"/>
    </source>
</evidence>
<accession>Q7S4L4</accession>
<dbReference type="KEGG" id="ncr:NCU09586"/>
<name>Q7S4L4_NEUCR</name>
<feature type="region of interest" description="Disordered" evidence="1">
    <location>
        <begin position="1"/>
        <end position="40"/>
    </location>
</feature>
<dbReference type="HOGENOM" id="CLU_1598475_0_0_1"/>
<reference evidence="2 3" key="1">
    <citation type="journal article" date="2003" name="Nature">
        <title>The genome sequence of the filamentous fungus Neurospora crassa.</title>
        <authorList>
            <person name="Galagan J.E."/>
            <person name="Calvo S.E."/>
            <person name="Borkovich K.A."/>
            <person name="Selker E.U."/>
            <person name="Read N.D."/>
            <person name="Jaffe D."/>
            <person name="FitzHugh W."/>
            <person name="Ma L.J."/>
            <person name="Smirnov S."/>
            <person name="Purcell S."/>
            <person name="Rehman B."/>
            <person name="Elkins T."/>
            <person name="Engels R."/>
            <person name="Wang S."/>
            <person name="Nielsen C.B."/>
            <person name="Butler J."/>
            <person name="Endrizzi M."/>
            <person name="Qui D."/>
            <person name="Ianakiev P."/>
            <person name="Bell-Pedersen D."/>
            <person name="Nelson M.A."/>
            <person name="Werner-Washburne M."/>
            <person name="Selitrennikoff C.P."/>
            <person name="Kinsey J.A."/>
            <person name="Braun E.L."/>
            <person name="Zelter A."/>
            <person name="Schulte U."/>
            <person name="Kothe G.O."/>
            <person name="Jedd G."/>
            <person name="Mewes W."/>
            <person name="Staben C."/>
            <person name="Marcotte E."/>
            <person name="Greenberg D."/>
            <person name="Roy A."/>
            <person name="Foley K."/>
            <person name="Naylor J."/>
            <person name="Stange-Thomann N."/>
            <person name="Barrett R."/>
            <person name="Gnerre S."/>
            <person name="Kamal M."/>
            <person name="Kamvysselis M."/>
            <person name="Mauceli E."/>
            <person name="Bielke C."/>
            <person name="Rudd S."/>
            <person name="Frishman D."/>
            <person name="Krystofova S."/>
            <person name="Rasmussen C."/>
            <person name="Metzenberg R.L."/>
            <person name="Perkins D.D."/>
            <person name="Kroken S."/>
            <person name="Cogoni C."/>
            <person name="Macino G."/>
            <person name="Catcheside D."/>
            <person name="Li W."/>
            <person name="Pratt R.J."/>
            <person name="Osmani S.A."/>
            <person name="DeSouza C.P."/>
            <person name="Glass L."/>
            <person name="Orbach M.J."/>
            <person name="Berglund J.A."/>
            <person name="Voelker R."/>
            <person name="Yarden O."/>
            <person name="Plamann M."/>
            <person name="Seiler S."/>
            <person name="Dunlap J."/>
            <person name="Radford A."/>
            <person name="Aramayo R."/>
            <person name="Natvig D.O."/>
            <person name="Alex L.A."/>
            <person name="Mannhaupt G."/>
            <person name="Ebbole D.J."/>
            <person name="Freitag M."/>
            <person name="Paulsen I."/>
            <person name="Sachs M.S."/>
            <person name="Lander E.S."/>
            <person name="Nusbaum C."/>
            <person name="Birren B."/>
        </authorList>
    </citation>
    <scope>NUCLEOTIDE SEQUENCE [LARGE SCALE GENOMIC DNA]</scope>
    <source>
        <strain evidence="3">ATCC 24698 / 74-OR23-1A / CBS 708.71 / DSM 1257 / FGSC 987</strain>
    </source>
</reference>
<dbReference type="PaxDb" id="5141-EFNCRP00000009172"/>
<dbReference type="AlphaFoldDB" id="Q7S4L4"/>
<dbReference type="EMBL" id="CM002242">
    <property type="protein sequence ID" value="EAA30461.3"/>
    <property type="molecule type" value="Genomic_DNA"/>
</dbReference>
<dbReference type="VEuPathDB" id="FungiDB:NCU09586"/>
<evidence type="ECO:0000256" key="1">
    <source>
        <dbReference type="SAM" id="MobiDB-lite"/>
    </source>
</evidence>
<sequence length="270" mass="29899">MVRVKFSTKAPPHWKTHSSDTRQRQQTKKGRQSKVDNDDETWLLLPEPASDTVMPEVDEPTKVNIPSPLPGTRLHAAMDLIPIGDIVSEMYNLGCPPTNEEVVSNAKIFIQAAANLDATGKVKDAAEVILVDLAYTIKGRDTGAFPVGQQYEYLEKQVIFLGTLIEHMGHSSKTVTGAAKPATTKPARKRVSQLQHNIPKTDRVLRSRAARRSPRNHLQQQAQDDQQQQQQERRWVLSWQPPAADVEMALPAAPANPAVADPADPDHPEP</sequence>